<evidence type="ECO:0000256" key="2">
    <source>
        <dbReference type="ARBA" id="ARBA00022448"/>
    </source>
</evidence>
<evidence type="ECO:0000259" key="5">
    <source>
        <dbReference type="Pfam" id="PF01602"/>
    </source>
</evidence>
<dbReference type="InterPro" id="IPR050840">
    <property type="entry name" value="Adaptor_Complx_Large_Subunit"/>
</dbReference>
<keyword evidence="7" id="KW-1185">Reference proteome</keyword>
<reference evidence="6 7" key="2">
    <citation type="submission" date="2018-11" db="EMBL/GenBank/DDBJ databases">
        <authorList>
            <consortium name="Pathogen Informatics"/>
        </authorList>
    </citation>
    <scope>NUCLEOTIDE SEQUENCE [LARGE SCALE GENOMIC DNA]</scope>
</reference>
<dbReference type="InterPro" id="IPR002553">
    <property type="entry name" value="Clathrin/coatomer_adapt-like_N"/>
</dbReference>
<keyword evidence="3" id="KW-0653">Protein transport</keyword>
<dbReference type="Gene3D" id="1.25.10.10">
    <property type="entry name" value="Leucine-rich Repeat Variant"/>
    <property type="match status" value="1"/>
</dbReference>
<proteinExistence type="predicted"/>
<accession>A0A183J8Q2</accession>
<dbReference type="Proteomes" id="UP000270296">
    <property type="component" value="Unassembled WGS sequence"/>
</dbReference>
<dbReference type="InterPro" id="IPR011989">
    <property type="entry name" value="ARM-like"/>
</dbReference>
<dbReference type="GO" id="GO:0006886">
    <property type="term" value="P:intracellular protein transport"/>
    <property type="evidence" value="ECO:0007669"/>
    <property type="project" value="InterPro"/>
</dbReference>
<dbReference type="EMBL" id="UZAM01017304">
    <property type="protein sequence ID" value="VDP46756.1"/>
    <property type="molecule type" value="Genomic_DNA"/>
</dbReference>
<comment type="subcellular location">
    <subcellularLocation>
        <location evidence="1">Endomembrane system</location>
    </subcellularLocation>
</comment>
<reference evidence="8" key="1">
    <citation type="submission" date="2016-06" db="UniProtKB">
        <authorList>
            <consortium name="WormBaseParasite"/>
        </authorList>
    </citation>
    <scope>IDENTIFICATION</scope>
</reference>
<dbReference type="SUPFAM" id="SSF48371">
    <property type="entry name" value="ARM repeat"/>
    <property type="match status" value="1"/>
</dbReference>
<dbReference type="GO" id="GO:0012505">
    <property type="term" value="C:endomembrane system"/>
    <property type="evidence" value="ECO:0007669"/>
    <property type="project" value="UniProtKB-SubCell"/>
</dbReference>
<evidence type="ECO:0000256" key="4">
    <source>
        <dbReference type="ARBA" id="ARBA00023136"/>
    </source>
</evidence>
<evidence type="ECO:0000313" key="6">
    <source>
        <dbReference type="EMBL" id="VDP46756.1"/>
    </source>
</evidence>
<gene>
    <name evidence="6" type="ORF">SBAD_LOCUS12250</name>
</gene>
<dbReference type="GO" id="GO:0030117">
    <property type="term" value="C:membrane coat"/>
    <property type="evidence" value="ECO:0007669"/>
    <property type="project" value="InterPro"/>
</dbReference>
<protein>
    <submittedName>
        <fullName evidence="8">Adaptin_N domain-containing protein</fullName>
    </submittedName>
</protein>
<keyword evidence="2" id="KW-0813">Transport</keyword>
<evidence type="ECO:0000313" key="7">
    <source>
        <dbReference type="Proteomes" id="UP000270296"/>
    </source>
</evidence>
<evidence type="ECO:0000256" key="3">
    <source>
        <dbReference type="ARBA" id="ARBA00022927"/>
    </source>
</evidence>
<dbReference type="InterPro" id="IPR016024">
    <property type="entry name" value="ARM-type_fold"/>
</dbReference>
<keyword evidence="4" id="KW-0472">Membrane</keyword>
<dbReference type="OrthoDB" id="28053at2759"/>
<evidence type="ECO:0000313" key="8">
    <source>
        <dbReference type="WBParaSite" id="SBAD_0001265501-mRNA-1"/>
    </source>
</evidence>
<sequence length="133" mass="14894">MILLDEKTDVHLLMTNSLKSDLSAQSQFVTGLALNALGVVCSQEMCRDLAGEIERLLKSSNTYLRKKAALCAFRIIRKVPDLLEMFIPASRTLLNEKNHGVLISGMCLIQELCERSPDVLNHFKKVTCRTVES</sequence>
<name>A0A183J8Q2_9BILA</name>
<evidence type="ECO:0000256" key="1">
    <source>
        <dbReference type="ARBA" id="ARBA00004308"/>
    </source>
</evidence>
<feature type="domain" description="Clathrin/coatomer adaptor adaptin-like N-terminal" evidence="5">
    <location>
        <begin position="1"/>
        <end position="121"/>
    </location>
</feature>
<dbReference type="GO" id="GO:0016192">
    <property type="term" value="P:vesicle-mediated transport"/>
    <property type="evidence" value="ECO:0007669"/>
    <property type="project" value="InterPro"/>
</dbReference>
<dbReference type="PANTHER" id="PTHR22780">
    <property type="entry name" value="ADAPTIN, ALPHA/GAMMA/EPSILON"/>
    <property type="match status" value="1"/>
</dbReference>
<organism evidence="8">
    <name type="scientific">Soboliphyme baturini</name>
    <dbReference type="NCBI Taxonomy" id="241478"/>
    <lineage>
        <taxon>Eukaryota</taxon>
        <taxon>Metazoa</taxon>
        <taxon>Ecdysozoa</taxon>
        <taxon>Nematoda</taxon>
        <taxon>Enoplea</taxon>
        <taxon>Dorylaimia</taxon>
        <taxon>Dioctophymatida</taxon>
        <taxon>Dioctophymatoidea</taxon>
        <taxon>Soboliphymatidae</taxon>
        <taxon>Soboliphyme</taxon>
    </lineage>
</organism>
<dbReference type="AlphaFoldDB" id="A0A183J8Q2"/>
<dbReference type="Pfam" id="PF01602">
    <property type="entry name" value="Adaptin_N"/>
    <property type="match status" value="1"/>
</dbReference>
<dbReference type="WBParaSite" id="SBAD_0001265501-mRNA-1">
    <property type="protein sequence ID" value="SBAD_0001265501-mRNA-1"/>
    <property type="gene ID" value="SBAD_0001265501"/>
</dbReference>